<dbReference type="EMBL" id="JAWIIJ010000002">
    <property type="protein sequence ID" value="MDV2077817.1"/>
    <property type="molecule type" value="Genomic_DNA"/>
</dbReference>
<sequence>MSLKDSLLQKLETQSEKWSKQIDNLRSEADARIAEARDEAAEAEVEREFAEKIKDLEGRVETARQELSNLRDAGEDKLQDLKARIDDWLPSNAN</sequence>
<name>A0ABU3VU66_9GAMM</name>
<gene>
    <name evidence="2" type="ORF">RYS15_03950</name>
</gene>
<reference evidence="2 3" key="1">
    <citation type="submission" date="2023-10" db="EMBL/GenBank/DDBJ databases">
        <title>Characteristics and mechanism of a salt-tolerant marine origin heterotrophic nitrifying- aerobic denitrifying bacteria Marinobacter xestospongiae HN1.</title>
        <authorList>
            <person name="Qi R."/>
        </authorList>
    </citation>
    <scope>NUCLEOTIDE SEQUENCE [LARGE SCALE GENOMIC DNA]</scope>
    <source>
        <strain evidence="2 3">HN1</strain>
    </source>
</reference>
<accession>A0ABU3VU66</accession>
<evidence type="ECO:0008006" key="4">
    <source>
        <dbReference type="Google" id="ProtNLM"/>
    </source>
</evidence>
<proteinExistence type="predicted"/>
<evidence type="ECO:0000313" key="3">
    <source>
        <dbReference type="Proteomes" id="UP001269819"/>
    </source>
</evidence>
<keyword evidence="3" id="KW-1185">Reference proteome</keyword>
<dbReference type="Proteomes" id="UP001269819">
    <property type="component" value="Unassembled WGS sequence"/>
</dbReference>
<dbReference type="RefSeq" id="WP_227175268.1">
    <property type="nucleotide sequence ID" value="NZ_BAABBC010000028.1"/>
</dbReference>
<organism evidence="2 3">
    <name type="scientific">Marinobacter xestospongiae</name>
    <dbReference type="NCBI Taxonomy" id="994319"/>
    <lineage>
        <taxon>Bacteria</taxon>
        <taxon>Pseudomonadati</taxon>
        <taxon>Pseudomonadota</taxon>
        <taxon>Gammaproteobacteria</taxon>
        <taxon>Pseudomonadales</taxon>
        <taxon>Marinobacteraceae</taxon>
        <taxon>Marinobacter</taxon>
    </lineage>
</organism>
<evidence type="ECO:0000256" key="1">
    <source>
        <dbReference type="SAM" id="Coils"/>
    </source>
</evidence>
<protein>
    <recommendedName>
        <fullName evidence="4">Coiled coil domain-containing protein</fullName>
    </recommendedName>
</protein>
<evidence type="ECO:0000313" key="2">
    <source>
        <dbReference type="EMBL" id="MDV2077817.1"/>
    </source>
</evidence>
<feature type="coiled-coil region" evidence="1">
    <location>
        <begin position="8"/>
        <end position="84"/>
    </location>
</feature>
<comment type="caution">
    <text evidence="2">The sequence shown here is derived from an EMBL/GenBank/DDBJ whole genome shotgun (WGS) entry which is preliminary data.</text>
</comment>
<keyword evidence="1" id="KW-0175">Coiled coil</keyword>